<dbReference type="PANTHER" id="PTHR18964:SF149">
    <property type="entry name" value="BIFUNCTIONAL UDP-N-ACETYLGLUCOSAMINE 2-EPIMERASE_N-ACETYLMANNOSAMINE KINASE"/>
    <property type="match status" value="1"/>
</dbReference>
<comment type="caution">
    <text evidence="2">The sequence shown here is derived from an EMBL/GenBank/DDBJ whole genome shotgun (WGS) entry which is preliminary data.</text>
</comment>
<dbReference type="SUPFAM" id="SSF53067">
    <property type="entry name" value="Actin-like ATPase domain"/>
    <property type="match status" value="1"/>
</dbReference>
<evidence type="ECO:0000313" key="2">
    <source>
        <dbReference type="EMBL" id="MTV81934.1"/>
    </source>
</evidence>
<dbReference type="InterPro" id="IPR000600">
    <property type="entry name" value="ROK"/>
</dbReference>
<dbReference type="Gene3D" id="3.30.420.40">
    <property type="match status" value="2"/>
</dbReference>
<proteinExistence type="inferred from homology"/>
<reference evidence="2 3" key="1">
    <citation type="submission" date="2019-11" db="EMBL/GenBank/DDBJ databases">
        <title>Lactobacillus sp. nov. CRM56-3, isolated from fermented tea leaves.</title>
        <authorList>
            <person name="Phuengjayaem S."/>
            <person name="Tanasupawat S."/>
        </authorList>
    </citation>
    <scope>NUCLEOTIDE SEQUENCE [LARGE SCALE GENOMIC DNA]</scope>
    <source>
        <strain evidence="2 3">CRM56-3</strain>
    </source>
</reference>
<dbReference type="InterPro" id="IPR043129">
    <property type="entry name" value="ATPase_NBD"/>
</dbReference>
<dbReference type="Pfam" id="PF00480">
    <property type="entry name" value="ROK"/>
    <property type="match status" value="1"/>
</dbReference>
<gene>
    <name evidence="2" type="ORF">GM612_04620</name>
</gene>
<dbReference type="PANTHER" id="PTHR18964">
    <property type="entry name" value="ROK (REPRESSOR, ORF, KINASE) FAMILY"/>
    <property type="match status" value="1"/>
</dbReference>
<evidence type="ECO:0000256" key="1">
    <source>
        <dbReference type="ARBA" id="ARBA00006479"/>
    </source>
</evidence>
<accession>A0A7X2XUM6</accession>
<evidence type="ECO:0000313" key="3">
    <source>
        <dbReference type="Proteomes" id="UP000466388"/>
    </source>
</evidence>
<protein>
    <submittedName>
        <fullName evidence="2">ROK family protein</fullName>
    </submittedName>
</protein>
<name>A0A7X2XUM6_9LACO</name>
<sequence length="323" mass="34306">MRQMFIGVDLGGTNIKIGLLDDDLHVQDRLKVTTESETNSQVVMTNLVNGIKKIIAQTGTSTTQVRAIGIGVPGQMDIKSGVSIFSPNFFNWDNVPVAEIVQNAFHIPTAIDNDVRVNLYGEWQFGAGAGKDDVLMVTLGTGLGAAMIADGRMLYGKSNSAAELGHLNMYRHGRPCACGSSGCLGRYVSARGIVKTVREHLAAHETSVMTDWVNDNEDNLTAAMVSTAYDQHDQVAREVMLETGELLGYGLSSAINLFNPERVIIGGGVAQAGDRLLQPARAVVAGHALKVAREVCDIVPAKLGPWAGMVGAAVYANQTVIGG</sequence>
<dbReference type="AlphaFoldDB" id="A0A7X2XUM6"/>
<dbReference type="InterPro" id="IPR049874">
    <property type="entry name" value="ROK_cs"/>
</dbReference>
<dbReference type="EMBL" id="WNJO01000004">
    <property type="protein sequence ID" value="MTV81934.1"/>
    <property type="molecule type" value="Genomic_DNA"/>
</dbReference>
<organism evidence="2 3">
    <name type="scientific">Secundilactobacillus folii</name>
    <dbReference type="NCBI Taxonomy" id="2678357"/>
    <lineage>
        <taxon>Bacteria</taxon>
        <taxon>Bacillati</taxon>
        <taxon>Bacillota</taxon>
        <taxon>Bacilli</taxon>
        <taxon>Lactobacillales</taxon>
        <taxon>Lactobacillaceae</taxon>
        <taxon>Secundilactobacillus</taxon>
    </lineage>
</organism>
<keyword evidence="3" id="KW-1185">Reference proteome</keyword>
<dbReference type="Proteomes" id="UP000466388">
    <property type="component" value="Unassembled WGS sequence"/>
</dbReference>
<dbReference type="PROSITE" id="PS01125">
    <property type="entry name" value="ROK"/>
    <property type="match status" value="1"/>
</dbReference>
<comment type="similarity">
    <text evidence="1">Belongs to the ROK (NagC/XylR) family.</text>
</comment>